<evidence type="ECO:0000313" key="7">
    <source>
        <dbReference type="EMBL" id="MBA6153219.1"/>
    </source>
</evidence>
<accession>A0A7W2M5S2</accession>
<keyword evidence="8" id="KW-1185">Reference proteome</keyword>
<dbReference type="PANTHER" id="PTHR33931:SF2">
    <property type="entry name" value="HOLIN-LIKE PROTEIN CIDA"/>
    <property type="match status" value="1"/>
</dbReference>
<keyword evidence="5 6" id="KW-0472">Membrane</keyword>
<organism evidence="7 8">
    <name type="scientific">Gelidibacter maritimus</name>
    <dbReference type="NCBI Taxonomy" id="2761487"/>
    <lineage>
        <taxon>Bacteria</taxon>
        <taxon>Pseudomonadati</taxon>
        <taxon>Bacteroidota</taxon>
        <taxon>Flavobacteriia</taxon>
        <taxon>Flavobacteriales</taxon>
        <taxon>Flavobacteriaceae</taxon>
        <taxon>Gelidibacter</taxon>
    </lineage>
</organism>
<name>A0A7W2M5S2_9FLAO</name>
<evidence type="ECO:0000256" key="6">
    <source>
        <dbReference type="SAM" id="Phobius"/>
    </source>
</evidence>
<evidence type="ECO:0000256" key="2">
    <source>
        <dbReference type="ARBA" id="ARBA00022475"/>
    </source>
</evidence>
<evidence type="ECO:0000256" key="3">
    <source>
        <dbReference type="ARBA" id="ARBA00022692"/>
    </source>
</evidence>
<dbReference type="PANTHER" id="PTHR33931">
    <property type="entry name" value="HOLIN-LIKE PROTEIN CIDA-RELATED"/>
    <property type="match status" value="1"/>
</dbReference>
<comment type="caution">
    <text evidence="7">The sequence shown here is derived from an EMBL/GenBank/DDBJ whole genome shotgun (WGS) entry which is preliminary data.</text>
</comment>
<protein>
    <submittedName>
        <fullName evidence="7">CidA/LrgA family protein</fullName>
    </submittedName>
</protein>
<dbReference type="EMBL" id="JACGLT010000007">
    <property type="protein sequence ID" value="MBA6153219.1"/>
    <property type="molecule type" value="Genomic_DNA"/>
</dbReference>
<comment type="subcellular location">
    <subcellularLocation>
        <location evidence="1">Cell membrane</location>
        <topology evidence="1">Multi-pass membrane protein</topology>
    </subcellularLocation>
</comment>
<evidence type="ECO:0000256" key="4">
    <source>
        <dbReference type="ARBA" id="ARBA00022989"/>
    </source>
</evidence>
<gene>
    <name evidence="7" type="ORF">H3Z82_10825</name>
</gene>
<dbReference type="InterPro" id="IPR005538">
    <property type="entry name" value="LrgA/CidA"/>
</dbReference>
<evidence type="ECO:0000256" key="1">
    <source>
        <dbReference type="ARBA" id="ARBA00004651"/>
    </source>
</evidence>
<feature type="transmembrane region" description="Helical" evidence="6">
    <location>
        <begin position="82"/>
        <end position="104"/>
    </location>
</feature>
<proteinExistence type="predicted"/>
<feature type="transmembrane region" description="Helical" evidence="6">
    <location>
        <begin position="57"/>
        <end position="76"/>
    </location>
</feature>
<dbReference type="Proteomes" id="UP000541857">
    <property type="component" value="Unassembled WGS sequence"/>
</dbReference>
<reference evidence="7 8" key="1">
    <citation type="submission" date="2020-07" db="EMBL/GenBank/DDBJ databases">
        <title>Bacterium isolated from marine sediment.</title>
        <authorList>
            <person name="Shang D."/>
        </authorList>
    </citation>
    <scope>NUCLEOTIDE SEQUENCE [LARGE SCALE GENOMIC DNA]</scope>
    <source>
        <strain evidence="7 8">F6074</strain>
    </source>
</reference>
<dbReference type="Pfam" id="PF03788">
    <property type="entry name" value="LrgA"/>
    <property type="match status" value="1"/>
</dbReference>
<keyword evidence="4 6" id="KW-1133">Transmembrane helix</keyword>
<sequence>MLKAFLILFLFLGLGELINYLVETPVPGNVWGMILIFVALKVKLITLESVKPASDTLLNYLVLFFIPFGVGLMSYFDFIKSYWIILLVAVGISTLITLYVTALIQQKLEKNDSVL</sequence>
<keyword evidence="2" id="KW-1003">Cell membrane</keyword>
<evidence type="ECO:0000256" key="5">
    <source>
        <dbReference type="ARBA" id="ARBA00023136"/>
    </source>
</evidence>
<dbReference type="AlphaFoldDB" id="A0A7W2M5S2"/>
<evidence type="ECO:0000313" key="8">
    <source>
        <dbReference type="Proteomes" id="UP000541857"/>
    </source>
</evidence>
<dbReference type="GO" id="GO:0005886">
    <property type="term" value="C:plasma membrane"/>
    <property type="evidence" value="ECO:0007669"/>
    <property type="project" value="UniProtKB-SubCell"/>
</dbReference>
<feature type="transmembrane region" description="Helical" evidence="6">
    <location>
        <begin position="29"/>
        <end position="45"/>
    </location>
</feature>
<keyword evidence="3 6" id="KW-0812">Transmembrane</keyword>